<keyword evidence="2" id="KW-1185">Reference proteome</keyword>
<dbReference type="InterPro" id="IPR007554">
    <property type="entry name" value="Glycerophosphate_synth"/>
</dbReference>
<dbReference type="GO" id="GO:0047355">
    <property type="term" value="F:CDP-glycerol glycerophosphotransferase activity"/>
    <property type="evidence" value="ECO:0007669"/>
    <property type="project" value="InterPro"/>
</dbReference>
<protein>
    <submittedName>
        <fullName evidence="1">Uncharacterized protein</fullName>
    </submittedName>
</protein>
<reference evidence="1 2" key="1">
    <citation type="submission" date="2016-04" db="EMBL/GenBank/DDBJ databases">
        <title>Genome sequence of Methanobrevibacter filiformis DSM 11501.</title>
        <authorList>
            <person name="Poehlein A."/>
            <person name="Seedorf H."/>
            <person name="Daniel R."/>
        </authorList>
    </citation>
    <scope>NUCLEOTIDE SEQUENCE [LARGE SCALE GENOMIC DNA]</scope>
    <source>
        <strain evidence="1 2">DSM 11501</strain>
    </source>
</reference>
<evidence type="ECO:0000313" key="1">
    <source>
        <dbReference type="EMBL" id="KZX14398.1"/>
    </source>
</evidence>
<dbReference type="GO" id="GO:0016020">
    <property type="term" value="C:membrane"/>
    <property type="evidence" value="ECO:0007669"/>
    <property type="project" value="InterPro"/>
</dbReference>
<dbReference type="AlphaFoldDB" id="A0A166CDM9"/>
<proteinExistence type="predicted"/>
<comment type="caution">
    <text evidence="1">The sequence shown here is derived from an EMBL/GenBank/DDBJ whole genome shotgun (WGS) entry which is preliminary data.</text>
</comment>
<organism evidence="1 2">
    <name type="scientific">Methanobrevibacter filiformis</name>
    <dbReference type="NCBI Taxonomy" id="55758"/>
    <lineage>
        <taxon>Archaea</taxon>
        <taxon>Methanobacteriati</taxon>
        <taxon>Methanobacteriota</taxon>
        <taxon>Methanomada group</taxon>
        <taxon>Methanobacteria</taxon>
        <taxon>Methanobacteriales</taxon>
        <taxon>Methanobacteriaceae</taxon>
        <taxon>Methanobrevibacter</taxon>
    </lineage>
</organism>
<dbReference type="Proteomes" id="UP000077066">
    <property type="component" value="Unassembled WGS sequence"/>
</dbReference>
<sequence>MVNIMPELKKLLLNPSAYNKRTMEDIKRYIYIYKDKFEINVLLNELDSEIVEKEGYNLVKNVTSYGDYLKYTSDYVIDAGSLKSYFRRSSKNTWVSIWHGIPYKKMFIDFDEKSLNDGLEYAESYDIMISMSPYYTETFLRNSMLYSGEVKEIGSAKIDKLFASEEEILLAVQ</sequence>
<dbReference type="EMBL" id="LWMT01000159">
    <property type="protein sequence ID" value="KZX14398.1"/>
    <property type="molecule type" value="Genomic_DNA"/>
</dbReference>
<dbReference type="Gene3D" id="3.40.50.11820">
    <property type="match status" value="1"/>
</dbReference>
<dbReference type="InterPro" id="IPR043149">
    <property type="entry name" value="TagF_N"/>
</dbReference>
<dbReference type="PATRIC" id="fig|55758.3.peg.1001"/>
<gene>
    <name evidence="1" type="ORF">MBFIL_08860</name>
</gene>
<dbReference type="Pfam" id="PF04464">
    <property type="entry name" value="Glyphos_transf"/>
    <property type="match status" value="1"/>
</dbReference>
<evidence type="ECO:0000313" key="2">
    <source>
        <dbReference type="Proteomes" id="UP000077066"/>
    </source>
</evidence>
<name>A0A166CDM9_9EURY</name>
<accession>A0A166CDM9</accession>